<organism evidence="1 2">
    <name type="scientific">Anthropogastromicrobium aceti</name>
    <dbReference type="NCBI Taxonomy" id="2981768"/>
    <lineage>
        <taxon>Bacteria</taxon>
        <taxon>Bacillati</taxon>
        <taxon>Bacillota</taxon>
        <taxon>Clostridia</taxon>
        <taxon>Lachnospirales</taxon>
        <taxon>Lachnospiraceae</taxon>
        <taxon>Anthropogastromicrobium</taxon>
    </lineage>
</organism>
<evidence type="ECO:0000313" key="1">
    <source>
        <dbReference type="EMBL" id="MCC2222710.1"/>
    </source>
</evidence>
<dbReference type="PANTHER" id="PTHR47478">
    <property type="match status" value="1"/>
</dbReference>
<comment type="caution">
    <text evidence="1">The sequence shown here is derived from an EMBL/GenBank/DDBJ whole genome shotgun (WGS) entry which is preliminary data.</text>
</comment>
<dbReference type="NCBIfam" id="TIGR02254">
    <property type="entry name" value="YjjG_YfnB"/>
    <property type="match status" value="1"/>
</dbReference>
<dbReference type="RefSeq" id="WP_308732328.1">
    <property type="nucleotide sequence ID" value="NZ_JAJEQN010000045.1"/>
</dbReference>
<dbReference type="NCBIfam" id="TIGR01549">
    <property type="entry name" value="HAD-SF-IA-v1"/>
    <property type="match status" value="1"/>
</dbReference>
<dbReference type="EMBL" id="JAJEQN010000045">
    <property type="protein sequence ID" value="MCC2222710.1"/>
    <property type="molecule type" value="Genomic_DNA"/>
</dbReference>
<dbReference type="InterPro" id="IPR023214">
    <property type="entry name" value="HAD_sf"/>
</dbReference>
<sequence>MTYTNLLFDLDGTLFDFDAGETYAFHKVCDTFHIQYSDEILSLYQRINLSYWKAYERGEITPAALAIARFRDFLAAVGKDGDPALMCQLYQTSLGEDCTPIHDALRVCCILYERGYKLSIITNGRSTTQHSRLSHSELTPMISDLFISEELGYQKPKKEFFDAVFSKLQISVSKALVIGDSLTSDIIGGIQYGIDTCWFNPNGSDNTMSQAPTYEIKQLSELLSIL</sequence>
<dbReference type="InterPro" id="IPR023198">
    <property type="entry name" value="PGP-like_dom2"/>
</dbReference>
<dbReference type="InterPro" id="IPR052550">
    <property type="entry name" value="Pyrimidine_5'-ntase_YjjG"/>
</dbReference>
<dbReference type="Gene3D" id="1.10.150.240">
    <property type="entry name" value="Putative phosphatase, domain 2"/>
    <property type="match status" value="1"/>
</dbReference>
<dbReference type="InterPro" id="IPR006439">
    <property type="entry name" value="HAD-SF_hydro_IA"/>
</dbReference>
<dbReference type="GO" id="GO:0008253">
    <property type="term" value="F:5'-nucleotidase activity"/>
    <property type="evidence" value="ECO:0007669"/>
    <property type="project" value="InterPro"/>
</dbReference>
<keyword evidence="2" id="KW-1185">Reference proteome</keyword>
<dbReference type="PRINTS" id="PR00413">
    <property type="entry name" value="HADHALOGNASE"/>
</dbReference>
<dbReference type="SFLD" id="SFLDG01135">
    <property type="entry name" value="C1.5.6:_HAD__Beta-PGM__Phospha"/>
    <property type="match status" value="1"/>
</dbReference>
<dbReference type="SUPFAM" id="SSF56784">
    <property type="entry name" value="HAD-like"/>
    <property type="match status" value="1"/>
</dbReference>
<protein>
    <submittedName>
        <fullName evidence="1">YjjG family noncanonical pyrimidine nucleotidase</fullName>
    </submittedName>
</protein>
<evidence type="ECO:0000313" key="2">
    <source>
        <dbReference type="Proteomes" id="UP001198200"/>
    </source>
</evidence>
<dbReference type="Proteomes" id="UP001198200">
    <property type="component" value="Unassembled WGS sequence"/>
</dbReference>
<dbReference type="PANTHER" id="PTHR47478:SF1">
    <property type="entry name" value="PYRIMIDINE 5'-NUCLEOTIDASE YJJG"/>
    <property type="match status" value="1"/>
</dbReference>
<dbReference type="InterPro" id="IPR041492">
    <property type="entry name" value="HAD_2"/>
</dbReference>
<dbReference type="InterPro" id="IPR011951">
    <property type="entry name" value="HAD-SF_hydro_IA_YjjG/PynA"/>
</dbReference>
<gene>
    <name evidence="1" type="ORF">LKD48_13945</name>
</gene>
<dbReference type="Gene3D" id="3.40.50.1000">
    <property type="entry name" value="HAD superfamily/HAD-like"/>
    <property type="match status" value="1"/>
</dbReference>
<dbReference type="InterPro" id="IPR036412">
    <property type="entry name" value="HAD-like_sf"/>
</dbReference>
<dbReference type="SFLD" id="SFLDG01129">
    <property type="entry name" value="C1.5:_HAD__Beta-PGM__Phosphata"/>
    <property type="match status" value="1"/>
</dbReference>
<proteinExistence type="predicted"/>
<accession>A0AAE3E6I0</accession>
<dbReference type="Pfam" id="PF13419">
    <property type="entry name" value="HAD_2"/>
    <property type="match status" value="1"/>
</dbReference>
<reference evidence="1 2" key="1">
    <citation type="submission" date="2021-10" db="EMBL/GenBank/DDBJ databases">
        <title>Anaerobic single-cell dispensing facilitates the cultivation of human gut bacteria.</title>
        <authorList>
            <person name="Afrizal A."/>
        </authorList>
    </citation>
    <scope>NUCLEOTIDE SEQUENCE [LARGE SCALE GENOMIC DNA]</scope>
    <source>
        <strain evidence="1 2">CLA-AA-H224</strain>
    </source>
</reference>
<dbReference type="AlphaFoldDB" id="A0AAE3E6I0"/>
<dbReference type="SFLD" id="SFLDS00003">
    <property type="entry name" value="Haloacid_Dehalogenase"/>
    <property type="match status" value="1"/>
</dbReference>
<name>A0AAE3E6I0_9FIRM</name>